<comment type="caution">
    <text evidence="1">The sequence shown here is derived from an EMBL/GenBank/DDBJ whole genome shotgun (WGS) entry which is preliminary data.</text>
</comment>
<evidence type="ECO:0000313" key="1">
    <source>
        <dbReference type="EMBL" id="MFD1736095.1"/>
    </source>
</evidence>
<dbReference type="EMBL" id="JBHUEM010000005">
    <property type="protein sequence ID" value="MFD1736095.1"/>
    <property type="molecule type" value="Genomic_DNA"/>
</dbReference>
<protein>
    <submittedName>
        <fullName evidence="1">Uncharacterized protein</fullName>
    </submittedName>
</protein>
<name>A0ABW4LLP0_9BACI</name>
<dbReference type="RefSeq" id="WP_377927240.1">
    <property type="nucleotide sequence ID" value="NZ_JBHUEM010000005.1"/>
</dbReference>
<keyword evidence="2" id="KW-1185">Reference proteome</keyword>
<accession>A0ABW4LLP0</accession>
<dbReference type="InterPro" id="IPR058002">
    <property type="entry name" value="Gp82"/>
</dbReference>
<dbReference type="Proteomes" id="UP001597214">
    <property type="component" value="Unassembled WGS sequence"/>
</dbReference>
<evidence type="ECO:0000313" key="2">
    <source>
        <dbReference type="Proteomes" id="UP001597214"/>
    </source>
</evidence>
<sequence length="134" mass="15516">MEAFKNRMVTNGMQVDCYRNLHHGGFSIREAKSGKVLAHADQVTLSDCRFIVQQTGRRKTVEEQKKRVHAFVRGKFVHADQPRTEEMSRVIYYNPYTNEHFIDAETKEIVEHAPIVHFEGKVCYSTPGKQSTLF</sequence>
<proteinExistence type="predicted"/>
<reference evidence="2" key="1">
    <citation type="journal article" date="2019" name="Int. J. Syst. Evol. Microbiol.">
        <title>The Global Catalogue of Microorganisms (GCM) 10K type strain sequencing project: providing services to taxonomists for standard genome sequencing and annotation.</title>
        <authorList>
            <consortium name="The Broad Institute Genomics Platform"/>
            <consortium name="The Broad Institute Genome Sequencing Center for Infectious Disease"/>
            <person name="Wu L."/>
            <person name="Ma J."/>
        </authorList>
    </citation>
    <scope>NUCLEOTIDE SEQUENCE [LARGE SCALE GENOMIC DNA]</scope>
    <source>
        <strain evidence="2">CCUG 49339</strain>
    </source>
</reference>
<organism evidence="1 2">
    <name type="scientific">Bacillus salitolerans</name>
    <dbReference type="NCBI Taxonomy" id="1437434"/>
    <lineage>
        <taxon>Bacteria</taxon>
        <taxon>Bacillati</taxon>
        <taxon>Bacillota</taxon>
        <taxon>Bacilli</taxon>
        <taxon>Bacillales</taxon>
        <taxon>Bacillaceae</taxon>
        <taxon>Bacillus</taxon>
    </lineage>
</organism>
<gene>
    <name evidence="1" type="ORF">ACFSCX_05905</name>
</gene>
<dbReference type="Pfam" id="PF25735">
    <property type="entry name" value="Phage_L5_gp82"/>
    <property type="match status" value="1"/>
</dbReference>